<sequence length="83" mass="9574">MEEWIDRGDIYEEKKHHNVIFVGRDADGIPRYAHCRGTGEIKYRGDVAGSDKSYGFSYRGTDNQLFVFEAAIDWDTRPCLTII</sequence>
<dbReference type="RefSeq" id="WP_009202754.1">
    <property type="nucleotide sequence ID" value="NZ_CAXUKL010000002.1"/>
</dbReference>
<dbReference type="Pfam" id="PF13154">
    <property type="entry name" value="DUF3991"/>
    <property type="match status" value="1"/>
</dbReference>
<evidence type="ECO:0000313" key="3">
    <source>
        <dbReference type="Proteomes" id="UP000188159"/>
    </source>
</evidence>
<accession>A0A1Q2C5U0</accession>
<protein>
    <recommendedName>
        <fullName evidence="1">DUF3991 domain-containing protein</fullName>
    </recommendedName>
</protein>
<dbReference type="InterPro" id="IPR025054">
    <property type="entry name" value="DUF3991"/>
</dbReference>
<feature type="domain" description="DUF3991" evidence="1">
    <location>
        <begin position="5"/>
        <end position="58"/>
    </location>
</feature>
<organism evidence="2 3">
    <name type="scientific">Anaerostipes hadrus</name>
    <dbReference type="NCBI Taxonomy" id="649756"/>
    <lineage>
        <taxon>Bacteria</taxon>
        <taxon>Bacillati</taxon>
        <taxon>Bacillota</taxon>
        <taxon>Clostridia</taxon>
        <taxon>Lachnospirales</taxon>
        <taxon>Lachnospiraceae</taxon>
        <taxon>Anaerostipes</taxon>
    </lineage>
</organism>
<proteinExistence type="predicted"/>
<dbReference type="Proteomes" id="UP000188159">
    <property type="component" value="Chromosome"/>
</dbReference>
<name>A0A1Q2C5U0_ANAHA</name>
<evidence type="ECO:0000259" key="1">
    <source>
        <dbReference type="Pfam" id="PF13154"/>
    </source>
</evidence>
<reference evidence="2 3" key="1">
    <citation type="journal article" date="2016" name="Sci. Rep.">
        <title>Accelerated dysbiosis of gut microbiota during aggravation of DSS-induced colitis by a butyrate-producing bacterium.</title>
        <authorList>
            <person name="Zhang Q."/>
            <person name="Wu Y."/>
            <person name="Wang J."/>
            <person name="Wu G."/>
            <person name="Long W."/>
            <person name="Xue Z."/>
            <person name="Wang L."/>
            <person name="Zhang X."/>
            <person name="Pang X."/>
            <person name="Zhao Y."/>
            <person name="Zhao L."/>
            <person name="Zhang C."/>
        </authorList>
    </citation>
    <scope>NUCLEOTIDE SEQUENCE [LARGE SCALE GENOMIC DNA]</scope>
    <source>
        <strain evidence="2 3">BPB5</strain>
    </source>
</reference>
<evidence type="ECO:0000313" key="2">
    <source>
        <dbReference type="EMBL" id="AQP39112.1"/>
    </source>
</evidence>
<dbReference type="AlphaFoldDB" id="A0A1Q2C5U0"/>
<dbReference type="EMBL" id="CP012098">
    <property type="protein sequence ID" value="AQP39112.1"/>
    <property type="molecule type" value="Genomic_DNA"/>
</dbReference>
<gene>
    <name evidence="2" type="ORF">DO83_05570</name>
</gene>